<keyword evidence="6" id="KW-1185">Reference proteome</keyword>
<dbReference type="EMBL" id="BJYY01000018">
    <property type="protein sequence ID" value="GEO35257.1"/>
    <property type="molecule type" value="Genomic_DNA"/>
</dbReference>
<dbReference type="GO" id="GO:0000976">
    <property type="term" value="F:transcription cis-regulatory region binding"/>
    <property type="evidence" value="ECO:0007669"/>
    <property type="project" value="TreeGrafter"/>
</dbReference>
<dbReference type="GO" id="GO:0003700">
    <property type="term" value="F:DNA-binding transcription factor activity"/>
    <property type="evidence" value="ECO:0007669"/>
    <property type="project" value="TreeGrafter"/>
</dbReference>
<accession>A0A512DFL0</accession>
<gene>
    <name evidence="5" type="primary">lacI_4</name>
    <name evidence="5" type="ORF">CAE01nite_29820</name>
</gene>
<dbReference type="SMART" id="SM00354">
    <property type="entry name" value="HTH_LACI"/>
    <property type="match status" value="1"/>
</dbReference>
<reference evidence="5 6" key="1">
    <citation type="submission" date="2019-07" db="EMBL/GenBank/DDBJ databases">
        <title>Whole genome shotgun sequence of Cellulomonas aerilata NBRC 106308.</title>
        <authorList>
            <person name="Hosoyama A."/>
            <person name="Uohara A."/>
            <person name="Ohji S."/>
            <person name="Ichikawa N."/>
        </authorList>
    </citation>
    <scope>NUCLEOTIDE SEQUENCE [LARGE SCALE GENOMIC DNA]</scope>
    <source>
        <strain evidence="5 6">NBRC 106308</strain>
    </source>
</reference>
<dbReference type="CDD" id="cd01392">
    <property type="entry name" value="HTH_LacI"/>
    <property type="match status" value="1"/>
</dbReference>
<dbReference type="PANTHER" id="PTHR30146:SF153">
    <property type="entry name" value="LACTOSE OPERON REPRESSOR"/>
    <property type="match status" value="1"/>
</dbReference>
<dbReference type="Proteomes" id="UP000321181">
    <property type="component" value="Unassembled WGS sequence"/>
</dbReference>
<dbReference type="InterPro" id="IPR000843">
    <property type="entry name" value="HTH_LacI"/>
</dbReference>
<dbReference type="Gene3D" id="3.40.50.2300">
    <property type="match status" value="2"/>
</dbReference>
<feature type="domain" description="HTH lacI-type" evidence="4">
    <location>
        <begin position="6"/>
        <end position="60"/>
    </location>
</feature>
<dbReference type="Pfam" id="PF00356">
    <property type="entry name" value="LacI"/>
    <property type="match status" value="1"/>
</dbReference>
<name>A0A512DFL0_9CELL</name>
<dbReference type="AlphaFoldDB" id="A0A512DFL0"/>
<dbReference type="CDD" id="cd06296">
    <property type="entry name" value="PBP1_CatR-like"/>
    <property type="match status" value="1"/>
</dbReference>
<protein>
    <submittedName>
        <fullName evidence="5">LacI family transcriptional regulator</fullName>
    </submittedName>
</protein>
<keyword evidence="1" id="KW-0805">Transcription regulation</keyword>
<evidence type="ECO:0000256" key="1">
    <source>
        <dbReference type="ARBA" id="ARBA00023015"/>
    </source>
</evidence>
<keyword evidence="3" id="KW-0804">Transcription</keyword>
<dbReference type="Pfam" id="PF13377">
    <property type="entry name" value="Peripla_BP_3"/>
    <property type="match status" value="1"/>
</dbReference>
<evidence type="ECO:0000259" key="4">
    <source>
        <dbReference type="PROSITE" id="PS50932"/>
    </source>
</evidence>
<sequence length="338" mass="35944">MASRGVTIAEIATAAGVSVPTVSKVLNGRPGVSSSTREQVEQLLEERGYERRGRPRASSGLVDFVISDLDTQWATALLRGAQAEAARLGLDLVVTTTHGKPVGTPDWVEHLAQRGSDGVVLVVSELLDAGRQELERLRTPVVLVDPVRSGSAPLATVVATDWAGGRDATQHLLELGHRRIGFITGPAEQECHRDRLDGYRAALLRAGLAHDPALVRNGDSLVSGGLRHGADLLALADRPTAIISGSDEQAYGVYQAARALGLRIPDDLSVVGFDDVELCQWVSPQLTTVRQPLADMAREATRMVVELARAGVRPASRIELATTVVVRQSTAAPAPRPA</sequence>
<dbReference type="OrthoDB" id="3227375at2"/>
<dbReference type="Gene3D" id="1.10.260.40">
    <property type="entry name" value="lambda repressor-like DNA-binding domains"/>
    <property type="match status" value="1"/>
</dbReference>
<comment type="caution">
    <text evidence="5">The sequence shown here is derived from an EMBL/GenBank/DDBJ whole genome shotgun (WGS) entry which is preliminary data.</text>
</comment>
<dbReference type="SUPFAM" id="SSF47413">
    <property type="entry name" value="lambda repressor-like DNA-binding domains"/>
    <property type="match status" value="1"/>
</dbReference>
<evidence type="ECO:0000256" key="2">
    <source>
        <dbReference type="ARBA" id="ARBA00023125"/>
    </source>
</evidence>
<evidence type="ECO:0000313" key="5">
    <source>
        <dbReference type="EMBL" id="GEO35257.1"/>
    </source>
</evidence>
<dbReference type="InterPro" id="IPR046335">
    <property type="entry name" value="LacI/GalR-like_sensor"/>
</dbReference>
<dbReference type="InterPro" id="IPR028082">
    <property type="entry name" value="Peripla_BP_I"/>
</dbReference>
<dbReference type="InterPro" id="IPR010982">
    <property type="entry name" value="Lambda_DNA-bd_dom_sf"/>
</dbReference>
<dbReference type="PROSITE" id="PS50932">
    <property type="entry name" value="HTH_LACI_2"/>
    <property type="match status" value="1"/>
</dbReference>
<dbReference type="PROSITE" id="PS00356">
    <property type="entry name" value="HTH_LACI_1"/>
    <property type="match status" value="1"/>
</dbReference>
<dbReference type="SUPFAM" id="SSF53822">
    <property type="entry name" value="Periplasmic binding protein-like I"/>
    <property type="match status" value="1"/>
</dbReference>
<evidence type="ECO:0000313" key="6">
    <source>
        <dbReference type="Proteomes" id="UP000321181"/>
    </source>
</evidence>
<proteinExistence type="predicted"/>
<organism evidence="5 6">
    <name type="scientific">Cellulomonas aerilata</name>
    <dbReference type="NCBI Taxonomy" id="515326"/>
    <lineage>
        <taxon>Bacteria</taxon>
        <taxon>Bacillati</taxon>
        <taxon>Actinomycetota</taxon>
        <taxon>Actinomycetes</taxon>
        <taxon>Micrococcales</taxon>
        <taxon>Cellulomonadaceae</taxon>
        <taxon>Cellulomonas</taxon>
    </lineage>
</organism>
<dbReference type="PANTHER" id="PTHR30146">
    <property type="entry name" value="LACI-RELATED TRANSCRIPTIONAL REPRESSOR"/>
    <property type="match status" value="1"/>
</dbReference>
<keyword evidence="2" id="KW-0238">DNA-binding</keyword>
<evidence type="ECO:0000256" key="3">
    <source>
        <dbReference type="ARBA" id="ARBA00023163"/>
    </source>
</evidence>